<comment type="caution">
    <text evidence="10">The sequence shown here is derived from an EMBL/GenBank/DDBJ whole genome shotgun (WGS) entry which is preliminary data.</text>
</comment>
<sequence>MLRLNSLQMRLTALLAVAGLAGALIYAGVTQWPLPQLLQWLRKDLALTIHAPMPLGIYGGMLASLIVLLPLAFWLAGQVMAPVSRLLRALEGAVASYRDGDFSFSIAIDRRDELGELIRMHNALGQTLREQRQHLVQRELLLDTVVQNTPVALVLTDAVGRIAYANIAARHLFHGGRNLVGLDFAELLADTPEALRRAVDSGEDALFTVEMDGGEETFHLSQRAFRLQGRPHRLQLFRRMTRELSRQEVATWKRVIRVISHELNNSLAPISSLAHSGAELARRGDIERLPGVFATIGERARHLHGFIAGYASFAKLPTPQPVAVEWAPFLEGLALHCRYRMATPVPQQPGHFDAVQIEQVLINLIKNAHESGGADDEVTLSLVETASELRIEVADRGPGMSETVLAQALLPFYSTKRSGTGLGLALAREITEAHGGRVTLANREGGGLSVSLRLPLMQAQAQVQVQASTR</sequence>
<comment type="subcellular location">
    <subcellularLocation>
        <location evidence="2">Membrane</location>
    </subcellularLocation>
</comment>
<proteinExistence type="predicted"/>
<dbReference type="SUPFAM" id="SSF47384">
    <property type="entry name" value="Homodimeric domain of signal transducing histidine kinase"/>
    <property type="match status" value="1"/>
</dbReference>
<dbReference type="SUPFAM" id="SSF55874">
    <property type="entry name" value="ATPase domain of HSP90 chaperone/DNA topoisomerase II/histidine kinase"/>
    <property type="match status" value="1"/>
</dbReference>
<dbReference type="PANTHER" id="PTHR43065:SF51">
    <property type="entry name" value="HISTIDINE KINASE"/>
    <property type="match status" value="1"/>
</dbReference>
<evidence type="ECO:0000256" key="4">
    <source>
        <dbReference type="ARBA" id="ARBA00022553"/>
    </source>
</evidence>
<dbReference type="GO" id="GO:0016301">
    <property type="term" value="F:kinase activity"/>
    <property type="evidence" value="ECO:0007669"/>
    <property type="project" value="UniProtKB-KW"/>
</dbReference>
<dbReference type="PRINTS" id="PR00344">
    <property type="entry name" value="BCTRLSENSOR"/>
</dbReference>
<dbReference type="EC" id="2.7.13.3" evidence="3"/>
<evidence type="ECO:0000313" key="10">
    <source>
        <dbReference type="EMBL" id="MFC5527199.1"/>
    </source>
</evidence>
<dbReference type="CDD" id="cd06225">
    <property type="entry name" value="HAMP"/>
    <property type="match status" value="1"/>
</dbReference>
<dbReference type="InterPro" id="IPR005467">
    <property type="entry name" value="His_kinase_dom"/>
</dbReference>
<dbReference type="SMART" id="SM00304">
    <property type="entry name" value="HAMP"/>
    <property type="match status" value="1"/>
</dbReference>
<evidence type="ECO:0000256" key="3">
    <source>
        <dbReference type="ARBA" id="ARBA00012438"/>
    </source>
</evidence>
<dbReference type="PANTHER" id="PTHR43065">
    <property type="entry name" value="SENSOR HISTIDINE KINASE"/>
    <property type="match status" value="1"/>
</dbReference>
<evidence type="ECO:0000256" key="1">
    <source>
        <dbReference type="ARBA" id="ARBA00000085"/>
    </source>
</evidence>
<dbReference type="Proteomes" id="UP001596114">
    <property type="component" value="Unassembled WGS sequence"/>
</dbReference>
<dbReference type="Gene3D" id="6.10.340.10">
    <property type="match status" value="1"/>
</dbReference>
<keyword evidence="7" id="KW-0472">Membrane</keyword>
<name>A0ABW0QWF6_9GAMM</name>
<evidence type="ECO:0000256" key="2">
    <source>
        <dbReference type="ARBA" id="ARBA00004370"/>
    </source>
</evidence>
<dbReference type="Gene3D" id="3.30.565.10">
    <property type="entry name" value="Histidine kinase-like ATPase, C-terminal domain"/>
    <property type="match status" value="1"/>
</dbReference>
<dbReference type="CDD" id="cd00075">
    <property type="entry name" value="HATPase"/>
    <property type="match status" value="1"/>
</dbReference>
<dbReference type="PROSITE" id="PS50109">
    <property type="entry name" value="HIS_KIN"/>
    <property type="match status" value="1"/>
</dbReference>
<reference evidence="11" key="1">
    <citation type="journal article" date="2019" name="Int. J. Syst. Evol. Microbiol.">
        <title>The Global Catalogue of Microorganisms (GCM) 10K type strain sequencing project: providing services to taxonomists for standard genome sequencing and annotation.</title>
        <authorList>
            <consortium name="The Broad Institute Genomics Platform"/>
            <consortium name="The Broad Institute Genome Sequencing Center for Infectious Disease"/>
            <person name="Wu L."/>
            <person name="Ma J."/>
        </authorList>
    </citation>
    <scope>NUCLEOTIDE SEQUENCE [LARGE SCALE GENOMIC DNA]</scope>
    <source>
        <strain evidence="11">CGMCC 1.16619</strain>
    </source>
</reference>
<evidence type="ECO:0000313" key="11">
    <source>
        <dbReference type="Proteomes" id="UP001596114"/>
    </source>
</evidence>
<keyword evidence="6 10" id="KW-0418">Kinase</keyword>
<keyword evidence="5" id="KW-0808">Transferase</keyword>
<protein>
    <recommendedName>
        <fullName evidence="3">histidine kinase</fullName>
        <ecNumber evidence="3">2.7.13.3</ecNumber>
    </recommendedName>
</protein>
<keyword evidence="4" id="KW-0597">Phosphoprotein</keyword>
<dbReference type="InterPro" id="IPR004358">
    <property type="entry name" value="Sig_transdc_His_kin-like_C"/>
</dbReference>
<feature type="domain" description="HAMP" evidence="9">
    <location>
        <begin position="81"/>
        <end position="133"/>
    </location>
</feature>
<evidence type="ECO:0000256" key="5">
    <source>
        <dbReference type="ARBA" id="ARBA00022679"/>
    </source>
</evidence>
<keyword evidence="11" id="KW-1185">Reference proteome</keyword>
<dbReference type="InterPro" id="IPR036890">
    <property type="entry name" value="HATPase_C_sf"/>
</dbReference>
<keyword evidence="7" id="KW-0812">Transmembrane</keyword>
<gene>
    <name evidence="10" type="ORF">ACFPPA_15770</name>
</gene>
<evidence type="ECO:0000256" key="6">
    <source>
        <dbReference type="ARBA" id="ARBA00022777"/>
    </source>
</evidence>
<dbReference type="Pfam" id="PF00672">
    <property type="entry name" value="HAMP"/>
    <property type="match status" value="1"/>
</dbReference>
<dbReference type="EMBL" id="JBHSNF010000003">
    <property type="protein sequence ID" value="MFC5527199.1"/>
    <property type="molecule type" value="Genomic_DNA"/>
</dbReference>
<dbReference type="SUPFAM" id="SSF55785">
    <property type="entry name" value="PYP-like sensor domain (PAS domain)"/>
    <property type="match status" value="1"/>
</dbReference>
<feature type="domain" description="Histidine kinase" evidence="8">
    <location>
        <begin position="353"/>
        <end position="458"/>
    </location>
</feature>
<evidence type="ECO:0000259" key="8">
    <source>
        <dbReference type="PROSITE" id="PS50109"/>
    </source>
</evidence>
<comment type="catalytic activity">
    <reaction evidence="1">
        <text>ATP + protein L-histidine = ADP + protein N-phospho-L-histidine.</text>
        <dbReference type="EC" id="2.7.13.3"/>
    </reaction>
</comment>
<organism evidence="10 11">
    <name type="scientific">Rhodanobacter ginsengisoli</name>
    <dbReference type="NCBI Taxonomy" id="418646"/>
    <lineage>
        <taxon>Bacteria</taxon>
        <taxon>Pseudomonadati</taxon>
        <taxon>Pseudomonadota</taxon>
        <taxon>Gammaproteobacteria</taxon>
        <taxon>Lysobacterales</taxon>
        <taxon>Rhodanobacteraceae</taxon>
        <taxon>Rhodanobacter</taxon>
    </lineage>
</organism>
<dbReference type="Gene3D" id="3.30.450.20">
    <property type="entry name" value="PAS domain"/>
    <property type="match status" value="1"/>
</dbReference>
<evidence type="ECO:0000256" key="7">
    <source>
        <dbReference type="SAM" id="Phobius"/>
    </source>
</evidence>
<dbReference type="SMART" id="SM00387">
    <property type="entry name" value="HATPase_c"/>
    <property type="match status" value="1"/>
</dbReference>
<dbReference type="RefSeq" id="WP_377321605.1">
    <property type="nucleotide sequence ID" value="NZ_JBHSNF010000003.1"/>
</dbReference>
<accession>A0ABW0QWF6</accession>
<dbReference type="InterPro" id="IPR003660">
    <property type="entry name" value="HAMP_dom"/>
</dbReference>
<dbReference type="Pfam" id="PF02518">
    <property type="entry name" value="HATPase_c"/>
    <property type="match status" value="1"/>
</dbReference>
<dbReference type="InterPro" id="IPR003594">
    <property type="entry name" value="HATPase_dom"/>
</dbReference>
<evidence type="ECO:0000259" key="9">
    <source>
        <dbReference type="PROSITE" id="PS50885"/>
    </source>
</evidence>
<dbReference type="PROSITE" id="PS50885">
    <property type="entry name" value="HAMP"/>
    <property type="match status" value="1"/>
</dbReference>
<keyword evidence="7" id="KW-1133">Transmembrane helix</keyword>
<dbReference type="InterPro" id="IPR036097">
    <property type="entry name" value="HisK_dim/P_sf"/>
</dbReference>
<dbReference type="InterPro" id="IPR035965">
    <property type="entry name" value="PAS-like_dom_sf"/>
</dbReference>
<feature type="transmembrane region" description="Helical" evidence="7">
    <location>
        <begin position="51"/>
        <end position="76"/>
    </location>
</feature>